<keyword evidence="4" id="KW-1185">Reference proteome</keyword>
<gene>
    <name evidence="3" type="ORF">BF93_13260</name>
</gene>
<dbReference type="SUPFAM" id="SSF53850">
    <property type="entry name" value="Periplasmic binding protein-like II"/>
    <property type="match status" value="1"/>
</dbReference>
<evidence type="ECO:0000256" key="1">
    <source>
        <dbReference type="SAM" id="SignalP"/>
    </source>
</evidence>
<comment type="caution">
    <text evidence="3">The sequence shown here is derived from an EMBL/GenBank/DDBJ whole genome shotgun (WGS) entry which is preliminary data.</text>
</comment>
<organism evidence="3 4">
    <name type="scientific">Brachybacterium phenoliresistens</name>
    <dbReference type="NCBI Taxonomy" id="396014"/>
    <lineage>
        <taxon>Bacteria</taxon>
        <taxon>Bacillati</taxon>
        <taxon>Actinomycetota</taxon>
        <taxon>Actinomycetes</taxon>
        <taxon>Micrococcales</taxon>
        <taxon>Dermabacteraceae</taxon>
        <taxon>Brachybacterium</taxon>
    </lineage>
</organism>
<feature type="signal peptide" evidence="1">
    <location>
        <begin position="1"/>
        <end position="24"/>
    </location>
</feature>
<dbReference type="Pfam" id="PF00497">
    <property type="entry name" value="SBP_bac_3"/>
    <property type="match status" value="1"/>
</dbReference>
<evidence type="ECO:0000259" key="2">
    <source>
        <dbReference type="Pfam" id="PF00497"/>
    </source>
</evidence>
<dbReference type="Proteomes" id="UP000023067">
    <property type="component" value="Unassembled WGS sequence"/>
</dbReference>
<proteinExistence type="predicted"/>
<dbReference type="PATRIC" id="fig|396014.3.peg.3690"/>
<dbReference type="HOGENOM" id="CLU_1658498_0_0_11"/>
<name>Z9JP78_9MICO</name>
<dbReference type="AlphaFoldDB" id="Z9JP78"/>
<feature type="domain" description="Solute-binding protein family 3/N-terminal" evidence="2">
    <location>
        <begin position="41"/>
        <end position="124"/>
    </location>
</feature>
<dbReference type="eggNOG" id="COG0834">
    <property type="taxonomic scope" value="Bacteria"/>
</dbReference>
<accession>Z9JP78</accession>
<sequence>MPRRALPALLATGLLAGAATGCGAIPRDAQGPLARASGGTLRVGLTENPPWTEVAADGGVSGSEVDLVTGYAESIDAKIAWTIGSEGELARAMRDGKLDVVIGGLTRDTPYSTEIAPTRPYTEATADDGSTLKIAMGVRPGENALMVSLERYLAEQEGEL</sequence>
<evidence type="ECO:0000313" key="3">
    <source>
        <dbReference type="EMBL" id="EWS79527.1"/>
    </source>
</evidence>
<keyword evidence="1" id="KW-0732">Signal</keyword>
<reference evidence="3 4" key="1">
    <citation type="submission" date="2014-02" db="EMBL/GenBank/DDBJ databases">
        <title>Genome sequence of Brachybacterium phenoliresistens strain W13A50.</title>
        <authorList>
            <person name="Wang X."/>
        </authorList>
    </citation>
    <scope>NUCLEOTIDE SEQUENCE [LARGE SCALE GENOMIC DNA]</scope>
    <source>
        <strain evidence="3 4">W13A50</strain>
    </source>
</reference>
<dbReference type="STRING" id="396014.BF93_13260"/>
<feature type="chain" id="PRO_5004992092" evidence="1">
    <location>
        <begin position="25"/>
        <end position="160"/>
    </location>
</feature>
<protein>
    <submittedName>
        <fullName evidence="3">ABC transporter substrate-binding protein</fullName>
    </submittedName>
</protein>
<evidence type="ECO:0000313" key="4">
    <source>
        <dbReference type="Proteomes" id="UP000023067"/>
    </source>
</evidence>
<dbReference type="InterPro" id="IPR001638">
    <property type="entry name" value="Solute-binding_3/MltF_N"/>
</dbReference>
<dbReference type="Gene3D" id="3.40.190.10">
    <property type="entry name" value="Periplasmic binding protein-like II"/>
    <property type="match status" value="1"/>
</dbReference>
<dbReference type="EMBL" id="JDYK01000034">
    <property type="protein sequence ID" value="EWS79527.1"/>
    <property type="molecule type" value="Genomic_DNA"/>
</dbReference>
<dbReference type="PROSITE" id="PS51257">
    <property type="entry name" value="PROKAR_LIPOPROTEIN"/>
    <property type="match status" value="1"/>
</dbReference>